<dbReference type="GO" id="GO:0010945">
    <property type="term" value="F:coenzyme A diphosphatase activity"/>
    <property type="evidence" value="ECO:0007669"/>
    <property type="project" value="InterPro"/>
</dbReference>
<evidence type="ECO:0000256" key="2">
    <source>
        <dbReference type="ARBA" id="ARBA00001946"/>
    </source>
</evidence>
<keyword evidence="9" id="KW-1185">Reference proteome</keyword>
<dbReference type="STRING" id="42256.RradSPS_1167"/>
<dbReference type="OrthoDB" id="9802805at2"/>
<keyword evidence="5" id="KW-0460">Magnesium</keyword>
<keyword evidence="6" id="KW-0464">Manganese</keyword>
<dbReference type="PANTHER" id="PTHR12992">
    <property type="entry name" value="NUDIX HYDROLASE"/>
    <property type="match status" value="1"/>
</dbReference>
<evidence type="ECO:0000256" key="6">
    <source>
        <dbReference type="ARBA" id="ARBA00023211"/>
    </source>
</evidence>
<dbReference type="KEGG" id="rrd:RradSPS_1167"/>
<evidence type="ECO:0000256" key="4">
    <source>
        <dbReference type="ARBA" id="ARBA00022801"/>
    </source>
</evidence>
<dbReference type="PATRIC" id="fig|42256.3.peg.1181"/>
<keyword evidence="3" id="KW-0479">Metal-binding</keyword>
<dbReference type="RefSeq" id="WP_051589432.1">
    <property type="nucleotide sequence ID" value="NZ_CP007514.1"/>
</dbReference>
<comment type="cofactor">
    <cofactor evidence="1">
        <name>Mn(2+)</name>
        <dbReference type="ChEBI" id="CHEBI:29035"/>
    </cofactor>
</comment>
<dbReference type="AlphaFoldDB" id="A0A023X364"/>
<dbReference type="GO" id="GO:0046872">
    <property type="term" value="F:metal ion binding"/>
    <property type="evidence" value="ECO:0007669"/>
    <property type="project" value="UniProtKB-KW"/>
</dbReference>
<proteinExistence type="predicted"/>
<dbReference type="InterPro" id="IPR015797">
    <property type="entry name" value="NUDIX_hydrolase-like_dom_sf"/>
</dbReference>
<reference evidence="8 9" key="1">
    <citation type="submission" date="2014-03" db="EMBL/GenBank/DDBJ databases">
        <title>Complete genome sequence of the Radio-Resistant Rubrobacter radiotolerans RSPS-4.</title>
        <authorList>
            <person name="Egas C.C."/>
            <person name="Barroso C.C."/>
            <person name="Froufe H.J.C."/>
            <person name="Pacheco J.J."/>
            <person name="Albuquerque L.L."/>
            <person name="da Costa M.M.S."/>
        </authorList>
    </citation>
    <scope>NUCLEOTIDE SEQUENCE [LARGE SCALE GENOMIC DNA]</scope>
    <source>
        <strain evidence="8 9">RSPS-4</strain>
    </source>
</reference>
<evidence type="ECO:0000256" key="1">
    <source>
        <dbReference type="ARBA" id="ARBA00001936"/>
    </source>
</evidence>
<evidence type="ECO:0000313" key="8">
    <source>
        <dbReference type="EMBL" id="AHY46450.1"/>
    </source>
</evidence>
<dbReference type="CDD" id="cd03426">
    <property type="entry name" value="NUDIX_CoAse_Nudt7"/>
    <property type="match status" value="1"/>
</dbReference>
<evidence type="ECO:0000313" key="9">
    <source>
        <dbReference type="Proteomes" id="UP000025229"/>
    </source>
</evidence>
<evidence type="ECO:0000259" key="7">
    <source>
        <dbReference type="PROSITE" id="PS51462"/>
    </source>
</evidence>
<dbReference type="SUPFAM" id="SSF55811">
    <property type="entry name" value="Nudix"/>
    <property type="match status" value="1"/>
</dbReference>
<evidence type="ECO:0000256" key="3">
    <source>
        <dbReference type="ARBA" id="ARBA00022723"/>
    </source>
</evidence>
<accession>A0A023X364</accession>
<dbReference type="eggNOG" id="COG0494">
    <property type="taxonomic scope" value="Bacteria"/>
</dbReference>
<dbReference type="Pfam" id="PF00293">
    <property type="entry name" value="NUDIX"/>
    <property type="match status" value="1"/>
</dbReference>
<keyword evidence="4" id="KW-0378">Hydrolase</keyword>
<dbReference type="Proteomes" id="UP000025229">
    <property type="component" value="Chromosome"/>
</dbReference>
<gene>
    <name evidence="8" type="ORF">RradSPS_1167</name>
</gene>
<name>A0A023X364_RUBRA</name>
<dbReference type="InterPro" id="IPR045121">
    <property type="entry name" value="CoAse"/>
</dbReference>
<organism evidence="8 9">
    <name type="scientific">Rubrobacter radiotolerans</name>
    <name type="common">Arthrobacter radiotolerans</name>
    <dbReference type="NCBI Taxonomy" id="42256"/>
    <lineage>
        <taxon>Bacteria</taxon>
        <taxon>Bacillati</taxon>
        <taxon>Actinomycetota</taxon>
        <taxon>Rubrobacteria</taxon>
        <taxon>Rubrobacterales</taxon>
        <taxon>Rubrobacteraceae</taxon>
        <taxon>Rubrobacter</taxon>
    </lineage>
</organism>
<dbReference type="Gene3D" id="3.90.79.10">
    <property type="entry name" value="Nucleoside Triphosphate Pyrophosphohydrolase"/>
    <property type="match status" value="1"/>
</dbReference>
<dbReference type="PANTHER" id="PTHR12992:SF11">
    <property type="entry name" value="MITOCHONDRIAL COENZYME A DIPHOSPHATASE NUDT8"/>
    <property type="match status" value="1"/>
</dbReference>
<sequence length="227" mass="24981">MRERSRQTGSGSLAARLRESIGASLPGWRELQEGFAPVDVQTGERMRRVPPDFDNARRAAILIPIVAESPEPRVVYTVRKGHLNDHAGQISFPGGGVALSDGSLLDTALREAEEEIDLPRAGVEVVGELEDMYIPPSNFLVRPFVGVISPETRLTLAPEEVESVFSVSLNTLLAGETFQRRILSRDGRDYHIFVFAVRDGRESYEIWGATAAMTASLLARLGWQVPL</sequence>
<dbReference type="HOGENOM" id="CLU_040940_5_3_11"/>
<dbReference type="PROSITE" id="PS51462">
    <property type="entry name" value="NUDIX"/>
    <property type="match status" value="1"/>
</dbReference>
<dbReference type="InterPro" id="IPR000086">
    <property type="entry name" value="NUDIX_hydrolase_dom"/>
</dbReference>
<dbReference type="EMBL" id="CP007514">
    <property type="protein sequence ID" value="AHY46450.1"/>
    <property type="molecule type" value="Genomic_DNA"/>
</dbReference>
<protein>
    <submittedName>
        <fullName evidence="8">NUDIX domain</fullName>
    </submittedName>
</protein>
<feature type="domain" description="Nudix hydrolase" evidence="7">
    <location>
        <begin position="56"/>
        <end position="195"/>
    </location>
</feature>
<comment type="cofactor">
    <cofactor evidence="2">
        <name>Mg(2+)</name>
        <dbReference type="ChEBI" id="CHEBI:18420"/>
    </cofactor>
</comment>
<evidence type="ECO:0000256" key="5">
    <source>
        <dbReference type="ARBA" id="ARBA00022842"/>
    </source>
</evidence>